<evidence type="ECO:0000256" key="3">
    <source>
        <dbReference type="ARBA" id="ARBA00022840"/>
    </source>
</evidence>
<keyword evidence="6" id="KW-1185">Reference proteome</keyword>
<dbReference type="GO" id="GO:0005524">
    <property type="term" value="F:ATP binding"/>
    <property type="evidence" value="ECO:0007669"/>
    <property type="project" value="UniProtKB-KW"/>
</dbReference>
<sequence>MMNDDVTKIGVYGMGGVDKTTTMKYIHNQLLKEKGKFDYVYWVTLSKAFDITKLQSDIAKVLDLPLREDEEVTKIAAKLHALLDRPKRYVLILDDVWEPFDLDSVGIPKPMRSNGCKLVLTMRSLEVCKRMECTPVKVDLFTEEEALTLFLTKAVRHDTVLTPEVEEIATIAKECACLPLAIVTLAGSFRALKGTREWRNALNELINSTKDAWDLVTDRVLDCGELIAAMDIVEAQLDKGHAILGKLASSCLLESVPDKHGMMGYVKVHDLIGDMAIKITASSPRFMVKAGERIKGIPYEHWSQYLKRISFMDSLVNVRSDSGFFLHQYALS</sequence>
<dbReference type="InterPro" id="IPR002182">
    <property type="entry name" value="NB-ARC"/>
</dbReference>
<dbReference type="InterPro" id="IPR042197">
    <property type="entry name" value="Apaf_helical"/>
</dbReference>
<dbReference type="PANTHER" id="PTHR33463:SF187">
    <property type="entry name" value="AND NB-ARC DOMAIN DISEASE RESISTANCE PROTEIN, PUTATIVE-RELATED"/>
    <property type="match status" value="1"/>
</dbReference>
<comment type="caution">
    <text evidence="5">The sequence shown here is derived from an EMBL/GenBank/DDBJ whole genome shotgun (WGS) entry which is preliminary data.</text>
</comment>
<dbReference type="Proteomes" id="UP000428333">
    <property type="component" value="Linkage Group LG13"/>
</dbReference>
<keyword evidence="3" id="KW-0067">ATP-binding</keyword>
<reference evidence="5 6" key="1">
    <citation type="journal article" date="2019" name="Genome Biol. Evol.">
        <title>The Rhododendron genome and chromosomal organization provide insight into shared whole-genome duplications across the heath family (Ericaceae).</title>
        <authorList>
            <person name="Soza V.L."/>
            <person name="Lindsley D."/>
            <person name="Waalkes A."/>
            <person name="Ramage E."/>
            <person name="Patwardhan R.P."/>
            <person name="Burton J.N."/>
            <person name="Adey A."/>
            <person name="Kumar A."/>
            <person name="Qiu R."/>
            <person name="Shendure J."/>
            <person name="Hall B."/>
        </authorList>
    </citation>
    <scope>NUCLEOTIDE SEQUENCE [LARGE SCALE GENOMIC DNA]</scope>
    <source>
        <strain evidence="5">RSF 1966-606</strain>
    </source>
</reference>
<dbReference type="PRINTS" id="PR00364">
    <property type="entry name" value="DISEASERSIST"/>
</dbReference>
<proteinExistence type="predicted"/>
<dbReference type="FunFam" id="3.40.50.300:FF:001091">
    <property type="entry name" value="Probable disease resistance protein At1g61300"/>
    <property type="match status" value="1"/>
</dbReference>
<feature type="domain" description="NB-ARC" evidence="4">
    <location>
        <begin position="3"/>
        <end position="157"/>
    </location>
</feature>
<dbReference type="Pfam" id="PF00931">
    <property type="entry name" value="NB-ARC"/>
    <property type="match status" value="1"/>
</dbReference>
<dbReference type="EMBL" id="QEFC01003709">
    <property type="protein sequence ID" value="KAE9447062.1"/>
    <property type="molecule type" value="Genomic_DNA"/>
</dbReference>
<dbReference type="GO" id="GO:0043531">
    <property type="term" value="F:ADP binding"/>
    <property type="evidence" value="ECO:0007669"/>
    <property type="project" value="InterPro"/>
</dbReference>
<dbReference type="Gene3D" id="1.10.8.430">
    <property type="entry name" value="Helical domain of apoptotic protease-activating factors"/>
    <property type="match status" value="1"/>
</dbReference>
<evidence type="ECO:0000256" key="2">
    <source>
        <dbReference type="ARBA" id="ARBA00022821"/>
    </source>
</evidence>
<dbReference type="PANTHER" id="PTHR33463">
    <property type="entry name" value="NB-ARC DOMAIN-CONTAINING PROTEIN-RELATED"/>
    <property type="match status" value="1"/>
</dbReference>
<dbReference type="InterPro" id="IPR050905">
    <property type="entry name" value="Plant_NBS-LRR"/>
</dbReference>
<evidence type="ECO:0000259" key="4">
    <source>
        <dbReference type="Pfam" id="PF00931"/>
    </source>
</evidence>
<dbReference type="Gene3D" id="3.40.50.300">
    <property type="entry name" value="P-loop containing nucleotide triphosphate hydrolases"/>
    <property type="match status" value="1"/>
</dbReference>
<keyword evidence="2" id="KW-0611">Plant defense</keyword>
<gene>
    <name evidence="5" type="ORF">C3L33_21062</name>
</gene>
<organism evidence="5 6">
    <name type="scientific">Rhododendron williamsianum</name>
    <dbReference type="NCBI Taxonomy" id="262921"/>
    <lineage>
        <taxon>Eukaryota</taxon>
        <taxon>Viridiplantae</taxon>
        <taxon>Streptophyta</taxon>
        <taxon>Embryophyta</taxon>
        <taxon>Tracheophyta</taxon>
        <taxon>Spermatophyta</taxon>
        <taxon>Magnoliopsida</taxon>
        <taxon>eudicotyledons</taxon>
        <taxon>Gunneridae</taxon>
        <taxon>Pentapetalae</taxon>
        <taxon>asterids</taxon>
        <taxon>Ericales</taxon>
        <taxon>Ericaceae</taxon>
        <taxon>Ericoideae</taxon>
        <taxon>Rhodoreae</taxon>
        <taxon>Rhododendron</taxon>
    </lineage>
</organism>
<feature type="non-terminal residue" evidence="5">
    <location>
        <position position="1"/>
    </location>
</feature>
<evidence type="ECO:0000313" key="6">
    <source>
        <dbReference type="Proteomes" id="UP000428333"/>
    </source>
</evidence>
<keyword evidence="3" id="KW-0547">Nucleotide-binding</keyword>
<dbReference type="OrthoDB" id="664960at2759"/>
<dbReference type="GO" id="GO:0006952">
    <property type="term" value="P:defense response"/>
    <property type="evidence" value="ECO:0007669"/>
    <property type="project" value="UniProtKB-KW"/>
</dbReference>
<evidence type="ECO:0000256" key="1">
    <source>
        <dbReference type="ARBA" id="ARBA00022614"/>
    </source>
</evidence>
<accession>A0A6A4KPL2</accession>
<evidence type="ECO:0000313" key="5">
    <source>
        <dbReference type="EMBL" id="KAE9447062.1"/>
    </source>
</evidence>
<dbReference type="SUPFAM" id="SSF52540">
    <property type="entry name" value="P-loop containing nucleoside triphosphate hydrolases"/>
    <property type="match status" value="1"/>
</dbReference>
<name>A0A6A4KPL2_9ERIC</name>
<dbReference type="InterPro" id="IPR027417">
    <property type="entry name" value="P-loop_NTPase"/>
</dbReference>
<keyword evidence="1" id="KW-0433">Leucine-rich repeat</keyword>
<dbReference type="AlphaFoldDB" id="A0A6A4KPL2"/>
<protein>
    <recommendedName>
        <fullName evidence="4">NB-ARC domain-containing protein</fullName>
    </recommendedName>
</protein>